<reference evidence="1 2" key="1">
    <citation type="submission" date="2016-10" db="EMBL/GenBank/DDBJ databases">
        <authorList>
            <person name="de Groot N.N."/>
        </authorList>
    </citation>
    <scope>NUCLEOTIDE SEQUENCE [LARGE SCALE GENOMIC DNA]</scope>
    <source>
        <strain evidence="1 2">DSM 21039</strain>
    </source>
</reference>
<accession>A0A1H8F7V3</accession>
<evidence type="ECO:0000313" key="2">
    <source>
        <dbReference type="Proteomes" id="UP000198984"/>
    </source>
</evidence>
<keyword evidence="2" id="KW-1185">Reference proteome</keyword>
<evidence type="ECO:0000313" key="1">
    <source>
        <dbReference type="EMBL" id="SEN27752.1"/>
    </source>
</evidence>
<proteinExistence type="predicted"/>
<name>A0A1H8F7V3_9BACT</name>
<gene>
    <name evidence="1" type="ORF">SAMN04488505_109128</name>
</gene>
<dbReference type="EMBL" id="FOBB01000009">
    <property type="protein sequence ID" value="SEN27752.1"/>
    <property type="molecule type" value="Genomic_DNA"/>
</dbReference>
<dbReference type="Proteomes" id="UP000198984">
    <property type="component" value="Unassembled WGS sequence"/>
</dbReference>
<dbReference type="AlphaFoldDB" id="A0A1H8F7V3"/>
<protein>
    <submittedName>
        <fullName evidence="1">Uncharacterized protein</fullName>
    </submittedName>
</protein>
<sequence length="43" mass="5021">MHVWVFNGRNKRNTIYLTTGNMAFLDNDYLAGQTYEVLPNKTL</sequence>
<organism evidence="1 2">
    <name type="scientific">Chitinophaga rupis</name>
    <dbReference type="NCBI Taxonomy" id="573321"/>
    <lineage>
        <taxon>Bacteria</taxon>
        <taxon>Pseudomonadati</taxon>
        <taxon>Bacteroidota</taxon>
        <taxon>Chitinophagia</taxon>
        <taxon>Chitinophagales</taxon>
        <taxon>Chitinophagaceae</taxon>
        <taxon>Chitinophaga</taxon>
    </lineage>
</organism>